<keyword evidence="1" id="KW-1133">Transmembrane helix</keyword>
<organism evidence="2 3">
    <name type="scientific">Aquimarina atlantica</name>
    <dbReference type="NCBI Taxonomy" id="1317122"/>
    <lineage>
        <taxon>Bacteria</taxon>
        <taxon>Pseudomonadati</taxon>
        <taxon>Bacteroidota</taxon>
        <taxon>Flavobacteriia</taxon>
        <taxon>Flavobacteriales</taxon>
        <taxon>Flavobacteriaceae</taxon>
        <taxon>Aquimarina</taxon>
    </lineage>
</organism>
<dbReference type="AlphaFoldDB" id="A0A023BQW7"/>
<accession>A0A023BQW7</accession>
<keyword evidence="3" id="KW-1185">Reference proteome</keyword>
<name>A0A023BQW7_9FLAO</name>
<feature type="transmembrane region" description="Helical" evidence="1">
    <location>
        <begin position="61"/>
        <end position="94"/>
    </location>
</feature>
<keyword evidence="1" id="KW-0472">Membrane</keyword>
<evidence type="ECO:0000313" key="3">
    <source>
        <dbReference type="Proteomes" id="UP000023541"/>
    </source>
</evidence>
<sequence length="112" mass="12835">MKLEFTCSQCKIQNKFKPVTATRGELQMKIGDEVQVTCKYCNKEDKKHINRIDAVVDNRKVLFAFIISGIVAIVLLSFYGLIALAVVSIPLLIWVQESKSTNHFNSYKIRRK</sequence>
<dbReference type="OrthoDB" id="1179607at2"/>
<evidence type="ECO:0000313" key="2">
    <source>
        <dbReference type="EMBL" id="EZH72452.1"/>
    </source>
</evidence>
<dbReference type="Proteomes" id="UP000023541">
    <property type="component" value="Unassembled WGS sequence"/>
</dbReference>
<gene>
    <name evidence="2" type="ORF">ATO12_23685</name>
</gene>
<comment type="caution">
    <text evidence="2">The sequence shown here is derived from an EMBL/GenBank/DDBJ whole genome shotgun (WGS) entry which is preliminary data.</text>
</comment>
<proteinExistence type="predicted"/>
<dbReference type="RefSeq" id="WP_034245009.1">
    <property type="nucleotide sequence ID" value="NZ_AQRA01000008.1"/>
</dbReference>
<dbReference type="STRING" id="1317122.ATO12_23685"/>
<protein>
    <submittedName>
        <fullName evidence="2">Uncharacterized protein</fullName>
    </submittedName>
</protein>
<keyword evidence="1" id="KW-0812">Transmembrane</keyword>
<dbReference type="eggNOG" id="ENOG50330X6">
    <property type="taxonomic scope" value="Bacteria"/>
</dbReference>
<evidence type="ECO:0000256" key="1">
    <source>
        <dbReference type="SAM" id="Phobius"/>
    </source>
</evidence>
<dbReference type="EMBL" id="AQRA01000008">
    <property type="protein sequence ID" value="EZH72452.1"/>
    <property type="molecule type" value="Genomic_DNA"/>
</dbReference>
<reference evidence="2 3" key="1">
    <citation type="submission" date="2014-04" db="EMBL/GenBank/DDBJ databases">
        <title>Aquimarina sp. 22II-S11-z7 Genome Sequencing.</title>
        <authorList>
            <person name="Lai Q."/>
        </authorList>
    </citation>
    <scope>NUCLEOTIDE SEQUENCE [LARGE SCALE GENOMIC DNA]</scope>
    <source>
        <strain evidence="2 3">22II-S11-z7</strain>
    </source>
</reference>